<evidence type="ECO:0000259" key="2">
    <source>
        <dbReference type="Pfam" id="PF11738"/>
    </source>
</evidence>
<evidence type="ECO:0000256" key="1">
    <source>
        <dbReference type="SAM" id="SignalP"/>
    </source>
</evidence>
<gene>
    <name evidence="3" type="ORF">GB996_10115</name>
</gene>
<dbReference type="EMBL" id="WFKQ01000010">
    <property type="protein sequence ID" value="MUG33149.1"/>
    <property type="molecule type" value="Genomic_DNA"/>
</dbReference>
<feature type="signal peptide" evidence="1">
    <location>
        <begin position="1"/>
        <end position="30"/>
    </location>
</feature>
<organism evidence="3 4">
    <name type="scientific">Psychrobacter sanguinis</name>
    <dbReference type="NCBI Taxonomy" id="861445"/>
    <lineage>
        <taxon>Bacteria</taxon>
        <taxon>Pseudomonadati</taxon>
        <taxon>Pseudomonadota</taxon>
        <taxon>Gammaproteobacteria</taxon>
        <taxon>Moraxellales</taxon>
        <taxon>Moraxellaceae</taxon>
        <taxon>Psychrobacter</taxon>
    </lineage>
</organism>
<dbReference type="Proteomes" id="UP000442109">
    <property type="component" value="Unassembled WGS sequence"/>
</dbReference>
<feature type="domain" description="DUF3298" evidence="2">
    <location>
        <begin position="186"/>
        <end position="261"/>
    </location>
</feature>
<dbReference type="RefSeq" id="WP_011961258.1">
    <property type="nucleotide sequence ID" value="NZ_WFKQ01000010.1"/>
</dbReference>
<reference evidence="3 4" key="1">
    <citation type="journal article" date="2019" name="PLoS ONE">
        <title>Pup mortality in New Zealand sea lions (Phocarctos hookeri) at Enderby Island, Auckland Islands, 2013-18.</title>
        <authorList>
            <person name="Michael S.A."/>
            <person name="Hayman D.T.S."/>
            <person name="Gray R."/>
            <person name="Zhang J."/>
            <person name="Rogers L."/>
            <person name="Roe W.D."/>
        </authorList>
    </citation>
    <scope>NUCLEOTIDE SEQUENCE [LARGE SCALE GENOMIC DNA]</scope>
    <source>
        <strain evidence="3 4">SM868</strain>
    </source>
</reference>
<evidence type="ECO:0000313" key="4">
    <source>
        <dbReference type="Proteomes" id="UP000442109"/>
    </source>
</evidence>
<dbReference type="Gene3D" id="3.90.640.20">
    <property type="entry name" value="Heat-shock cognate protein, ATPase"/>
    <property type="match status" value="1"/>
</dbReference>
<dbReference type="InterPro" id="IPR037126">
    <property type="entry name" value="PdaC/RsiV-like_sf"/>
</dbReference>
<dbReference type="Gene3D" id="3.30.565.40">
    <property type="entry name" value="Fervidobacterium nodosum Rt17-B1 like"/>
    <property type="match status" value="1"/>
</dbReference>
<dbReference type="OrthoDB" id="8610451at2"/>
<sequence length="274" mass="30846">MSSTHLIGARSLRLFSICALAALTPFPLYAANLVYAEDYLDYRLPSLVTDTCESRSDYSCPQIDIKYAASSQGWINTLINARINQIVPGSQSETERTQPPSNAKVLTQAEVKKRLDGFAKSQLEDIPEGSSLNYSFEASPSYLGHMGEVELFEINSYIYLGGAHGLGASEYMMFDTSSKRHIQLDDMLLAGQKSKFKALAYEQYKAWVRKDNNELKAYEKMWPFTLTDNALLTDKGVVLRYQPYEIAAYAYGMPELTVPYNQLKGILKPKYIPH</sequence>
<comment type="caution">
    <text evidence="3">The sequence shown here is derived from an EMBL/GenBank/DDBJ whole genome shotgun (WGS) entry which is preliminary data.</text>
</comment>
<evidence type="ECO:0000313" key="3">
    <source>
        <dbReference type="EMBL" id="MUG33149.1"/>
    </source>
</evidence>
<protein>
    <submittedName>
        <fullName evidence="3">DUF3298 domain-containing protein</fullName>
    </submittedName>
</protein>
<proteinExistence type="predicted"/>
<dbReference type="Pfam" id="PF11738">
    <property type="entry name" value="DUF3298"/>
    <property type="match status" value="1"/>
</dbReference>
<keyword evidence="1" id="KW-0732">Signal</keyword>
<name>A0A844M2H9_9GAMM</name>
<dbReference type="InterPro" id="IPR021729">
    <property type="entry name" value="DUF3298"/>
</dbReference>
<accession>A0A844M2H9</accession>
<keyword evidence="4" id="KW-1185">Reference proteome</keyword>
<feature type="chain" id="PRO_5032928873" evidence="1">
    <location>
        <begin position="31"/>
        <end position="274"/>
    </location>
</feature>
<dbReference type="AlphaFoldDB" id="A0A844M2H9"/>